<protein>
    <submittedName>
        <fullName evidence="3">Uncharacterized protein LOC108671510</fullName>
    </submittedName>
</protein>
<reference evidence="3" key="1">
    <citation type="submission" date="2025-08" db="UniProtKB">
        <authorList>
            <consortium name="RefSeq"/>
        </authorList>
    </citation>
    <scope>IDENTIFICATION</scope>
    <source>
        <tissue evidence="3">Whole organism</tissue>
    </source>
</reference>
<dbReference type="AlphaFoldDB" id="A0A8B7NLK7"/>
<name>A0A8B7NLK7_HYAAZ</name>
<dbReference type="GeneID" id="108671510"/>
<dbReference type="GO" id="GO:0005794">
    <property type="term" value="C:Golgi apparatus"/>
    <property type="evidence" value="ECO:0007669"/>
    <property type="project" value="TreeGrafter"/>
</dbReference>
<gene>
    <name evidence="3" type="primary">LOC108671510</name>
</gene>
<accession>A0A8B7NLK7</accession>
<evidence type="ECO:0000259" key="1">
    <source>
        <dbReference type="Pfam" id="PF05050"/>
    </source>
</evidence>
<dbReference type="InterPro" id="IPR029063">
    <property type="entry name" value="SAM-dependent_MTases_sf"/>
</dbReference>
<sequence>MSMLGVYLLNYSAWYDGSSVIEQDSDSDKLLDKISIQDLNSEKTRSDDPILIDIIRKRFLTPASTEPYALSEHTVQSEGQTKIVDEFFKQKTHGVFVECGAYDGEFLSNTLFLERFRAWTGLLIEPEPDNFEALKKRHRKAIISNACLSSKPHPSEAIMRQENFMSETQDAENLIHDHVSGHDNYKIVQCFPFYSILLAANITTIDYFSLDVEGQEFNVLKTIPWHRVDIKVISVEYKHVKEGKMGVNSFMEDVGYHAYGEVSDVSGAFIDTVYVRQDLLSR</sequence>
<dbReference type="InterPro" id="IPR006342">
    <property type="entry name" value="FkbM_mtfrase"/>
</dbReference>
<dbReference type="OrthoDB" id="6357215at2759"/>
<dbReference type="PANTHER" id="PTHR34009">
    <property type="entry name" value="PROTEIN STAR"/>
    <property type="match status" value="1"/>
</dbReference>
<dbReference type="GO" id="GO:0005789">
    <property type="term" value="C:endoplasmic reticulum membrane"/>
    <property type="evidence" value="ECO:0007669"/>
    <property type="project" value="TreeGrafter"/>
</dbReference>
<dbReference type="PANTHER" id="PTHR34009:SF2">
    <property type="entry name" value="PROTEIN STAR"/>
    <property type="match status" value="1"/>
</dbReference>
<dbReference type="RefSeq" id="XP_018014553.1">
    <property type="nucleotide sequence ID" value="XM_018159064.2"/>
</dbReference>
<dbReference type="Pfam" id="PF05050">
    <property type="entry name" value="Methyltransf_21"/>
    <property type="match status" value="1"/>
</dbReference>
<dbReference type="SUPFAM" id="SSF53335">
    <property type="entry name" value="S-adenosyl-L-methionine-dependent methyltransferases"/>
    <property type="match status" value="1"/>
</dbReference>
<keyword evidence="2" id="KW-1185">Reference proteome</keyword>
<dbReference type="KEGG" id="hazt:108671510"/>
<dbReference type="Proteomes" id="UP000694843">
    <property type="component" value="Unplaced"/>
</dbReference>
<dbReference type="GO" id="GO:0006888">
    <property type="term" value="P:endoplasmic reticulum to Golgi vesicle-mediated transport"/>
    <property type="evidence" value="ECO:0007669"/>
    <property type="project" value="TreeGrafter"/>
</dbReference>
<dbReference type="GO" id="GO:0016197">
    <property type="term" value="P:endosomal transport"/>
    <property type="evidence" value="ECO:0007669"/>
    <property type="project" value="TreeGrafter"/>
</dbReference>
<organism evidence="2 3">
    <name type="scientific">Hyalella azteca</name>
    <name type="common">Amphipod</name>
    <dbReference type="NCBI Taxonomy" id="294128"/>
    <lineage>
        <taxon>Eukaryota</taxon>
        <taxon>Metazoa</taxon>
        <taxon>Ecdysozoa</taxon>
        <taxon>Arthropoda</taxon>
        <taxon>Crustacea</taxon>
        <taxon>Multicrustacea</taxon>
        <taxon>Malacostraca</taxon>
        <taxon>Eumalacostraca</taxon>
        <taxon>Peracarida</taxon>
        <taxon>Amphipoda</taxon>
        <taxon>Senticaudata</taxon>
        <taxon>Talitrida</taxon>
        <taxon>Talitroidea</taxon>
        <taxon>Hyalellidae</taxon>
        <taxon>Hyalella</taxon>
    </lineage>
</organism>
<dbReference type="Gene3D" id="3.40.50.150">
    <property type="entry name" value="Vaccinia Virus protein VP39"/>
    <property type="match status" value="1"/>
</dbReference>
<dbReference type="GO" id="GO:0031902">
    <property type="term" value="C:late endosome membrane"/>
    <property type="evidence" value="ECO:0007669"/>
    <property type="project" value="TreeGrafter"/>
</dbReference>
<evidence type="ECO:0000313" key="3">
    <source>
        <dbReference type="RefSeq" id="XP_018014553.1"/>
    </source>
</evidence>
<feature type="domain" description="Methyltransferase FkbM" evidence="1">
    <location>
        <begin position="98"/>
        <end position="256"/>
    </location>
</feature>
<dbReference type="OMA" id="SHWENIN"/>
<proteinExistence type="predicted"/>
<dbReference type="InterPro" id="IPR053202">
    <property type="entry name" value="EGF_Rcpt_Signaling_Reg"/>
</dbReference>
<evidence type="ECO:0000313" key="2">
    <source>
        <dbReference type="Proteomes" id="UP000694843"/>
    </source>
</evidence>
<dbReference type="GO" id="GO:0005886">
    <property type="term" value="C:plasma membrane"/>
    <property type="evidence" value="ECO:0007669"/>
    <property type="project" value="TreeGrafter"/>
</dbReference>